<accession>A0A2Z5ZLE8</accession>
<dbReference type="KEGG" id="aot:AcetOri_orf04400"/>
<proteinExistence type="predicted"/>
<sequence length="119" mass="14071">MYYVIDLREKMNRNPYITFWRPNDAGYCYPVPWAGEYTEKRIIEGDDYYTQRRWQERTGAYTGIWERVAVRTDLIKPFCIEPAHGMVDGNIGPVIANTGKIRTALRRLRFILPKERIAP</sequence>
<name>A0A2Z5ZLE8_9PROT</name>
<evidence type="ECO:0000313" key="2">
    <source>
        <dbReference type="Proteomes" id="UP000270034"/>
    </source>
</evidence>
<dbReference type="AlphaFoldDB" id="A0A2Z5ZLE8"/>
<protein>
    <submittedName>
        <fullName evidence="1">Hypothetical conserved protein</fullName>
    </submittedName>
</protein>
<dbReference type="EMBL" id="AP018515">
    <property type="protein sequence ID" value="BBC81243.1"/>
    <property type="molecule type" value="Genomic_DNA"/>
</dbReference>
<evidence type="ECO:0000313" key="1">
    <source>
        <dbReference type="EMBL" id="BBC81243.1"/>
    </source>
</evidence>
<organism evidence="1 2">
    <name type="scientific">Acetobacter orientalis</name>
    <dbReference type="NCBI Taxonomy" id="146474"/>
    <lineage>
        <taxon>Bacteria</taxon>
        <taxon>Pseudomonadati</taxon>
        <taxon>Pseudomonadota</taxon>
        <taxon>Alphaproteobacteria</taxon>
        <taxon>Acetobacterales</taxon>
        <taxon>Acetobacteraceae</taxon>
        <taxon>Acetobacter</taxon>
    </lineage>
</organism>
<dbReference type="Proteomes" id="UP000270034">
    <property type="component" value="Chromosome"/>
</dbReference>
<reference evidence="1 2" key="1">
    <citation type="submission" date="2018-02" db="EMBL/GenBank/DDBJ databases">
        <title>Acetobacter orientalis genome.</title>
        <authorList>
            <person name="Nakashima N."/>
            <person name="Tamura T."/>
        </authorList>
    </citation>
    <scope>NUCLEOTIDE SEQUENCE [LARGE SCALE GENOMIC DNA]</scope>
    <source>
        <strain evidence="1 2">FAN1</strain>
    </source>
</reference>
<gene>
    <name evidence="1" type="ORF">AcetOrient_orf04400</name>
</gene>